<keyword evidence="1" id="KW-0175">Coiled coil</keyword>
<organism evidence="4 5">
    <name type="scientific">Gnathostoma spinigerum</name>
    <dbReference type="NCBI Taxonomy" id="75299"/>
    <lineage>
        <taxon>Eukaryota</taxon>
        <taxon>Metazoa</taxon>
        <taxon>Ecdysozoa</taxon>
        <taxon>Nematoda</taxon>
        <taxon>Chromadorea</taxon>
        <taxon>Rhabditida</taxon>
        <taxon>Spirurina</taxon>
        <taxon>Gnathostomatomorpha</taxon>
        <taxon>Gnathostomatoidea</taxon>
        <taxon>Gnathostomatidae</taxon>
        <taxon>Gnathostoma</taxon>
    </lineage>
</organism>
<accession>A0ABD6F2G9</accession>
<proteinExistence type="predicted"/>
<feature type="domain" description="Asparagine--tRNA ligase N-terminal" evidence="3">
    <location>
        <begin position="21"/>
        <end position="110"/>
    </location>
</feature>
<gene>
    <name evidence="4" type="ORF">AB6A40_009959</name>
</gene>
<evidence type="ECO:0008006" key="6">
    <source>
        <dbReference type="Google" id="ProtNLM"/>
    </source>
</evidence>
<evidence type="ECO:0000259" key="2">
    <source>
        <dbReference type="Pfam" id="PF01336"/>
    </source>
</evidence>
<evidence type="ECO:0000313" key="5">
    <source>
        <dbReference type="Proteomes" id="UP001608902"/>
    </source>
</evidence>
<dbReference type="Gene3D" id="2.40.50.140">
    <property type="entry name" value="Nucleic acid-binding proteins"/>
    <property type="match status" value="1"/>
</dbReference>
<sequence length="167" mass="19012">MDDMKVYYIHPDEGSDDNDGSREKPVKSLFAAMMLAKSATGKFMMWTEKDGNIGWEAASKTALKKNQKRFEQELRKLSKAETKAKETVDAVTQSLEDAKKITFSLDNSLPKATLAKIKDLKKYRGKRVCVKAWVHRLRRQGKSLMFIVLRDGSGFLQCVLNDKLVCF</sequence>
<evidence type="ECO:0000256" key="1">
    <source>
        <dbReference type="SAM" id="Coils"/>
    </source>
</evidence>
<reference evidence="4 5" key="1">
    <citation type="submission" date="2024-08" db="EMBL/GenBank/DDBJ databases">
        <title>Gnathostoma spinigerum genome.</title>
        <authorList>
            <person name="Gonzalez-Bertolin B."/>
            <person name="Monzon S."/>
            <person name="Zaballos A."/>
            <person name="Jimenez P."/>
            <person name="Dekumyoy P."/>
            <person name="Varona S."/>
            <person name="Cuesta I."/>
            <person name="Sumanam S."/>
            <person name="Adisakwattana P."/>
            <person name="Gasser R.B."/>
            <person name="Hernandez-Gonzalez A."/>
            <person name="Young N.D."/>
            <person name="Perteguer M.J."/>
        </authorList>
    </citation>
    <scope>NUCLEOTIDE SEQUENCE [LARGE SCALE GENOMIC DNA]</scope>
    <source>
        <strain evidence="4">AL3</strain>
        <tissue evidence="4">Liver</tissue>
    </source>
</reference>
<dbReference type="InterPro" id="IPR004365">
    <property type="entry name" value="NA-bd_OB_tRNA"/>
</dbReference>
<dbReference type="Proteomes" id="UP001608902">
    <property type="component" value="Unassembled WGS sequence"/>
</dbReference>
<feature type="coiled-coil region" evidence="1">
    <location>
        <begin position="60"/>
        <end position="87"/>
    </location>
</feature>
<name>A0ABD6F2G9_9BILA</name>
<keyword evidence="5" id="KW-1185">Reference proteome</keyword>
<dbReference type="SUPFAM" id="SSF50249">
    <property type="entry name" value="Nucleic acid-binding proteins"/>
    <property type="match status" value="1"/>
</dbReference>
<dbReference type="InterPro" id="IPR012340">
    <property type="entry name" value="NA-bd_OB-fold"/>
</dbReference>
<dbReference type="InterPro" id="IPR048952">
    <property type="entry name" value="AsnRS_N"/>
</dbReference>
<protein>
    <recommendedName>
        <fullName evidence="6">Asparaginyl-tRNA synthetase</fullName>
    </recommendedName>
</protein>
<comment type="caution">
    <text evidence="4">The sequence shown here is derived from an EMBL/GenBank/DDBJ whole genome shotgun (WGS) entry which is preliminary data.</text>
</comment>
<evidence type="ECO:0000259" key="3">
    <source>
        <dbReference type="Pfam" id="PF20917"/>
    </source>
</evidence>
<dbReference type="AlphaFoldDB" id="A0ABD6F2G9"/>
<dbReference type="Gene3D" id="3.30.1910.20">
    <property type="entry name" value="asparaginyl-tRNA synthetase, N-terminal domain"/>
    <property type="match status" value="1"/>
</dbReference>
<dbReference type="EMBL" id="JBGFUD010011586">
    <property type="protein sequence ID" value="MFH4983250.1"/>
    <property type="molecule type" value="Genomic_DNA"/>
</dbReference>
<feature type="domain" description="OB" evidence="2">
    <location>
        <begin position="128"/>
        <end position="162"/>
    </location>
</feature>
<dbReference type="Pfam" id="PF01336">
    <property type="entry name" value="tRNA_anti-codon"/>
    <property type="match status" value="1"/>
</dbReference>
<dbReference type="Pfam" id="PF20917">
    <property type="entry name" value="AsnRS_N"/>
    <property type="match status" value="1"/>
</dbReference>
<evidence type="ECO:0000313" key="4">
    <source>
        <dbReference type="EMBL" id="MFH4983250.1"/>
    </source>
</evidence>